<accession>A0AA51X721</accession>
<reference evidence="1 2" key="1">
    <citation type="submission" date="2023-08" db="EMBL/GenBank/DDBJ databases">
        <title>Pleionea litopenaei sp. nov., isolated from stomach of juvenile Litopenaeus vannamei.</title>
        <authorList>
            <person name="Rho A.M."/>
            <person name="Hwang C.Y."/>
        </authorList>
    </citation>
    <scope>NUCLEOTIDE SEQUENCE [LARGE SCALE GENOMIC DNA]</scope>
    <source>
        <strain evidence="1 2">HL-JVS1</strain>
    </source>
</reference>
<gene>
    <name evidence="1" type="ORF">Q9312_02880</name>
</gene>
<dbReference type="SUPFAM" id="SSF52467">
    <property type="entry name" value="DHS-like NAD/FAD-binding domain"/>
    <property type="match status" value="1"/>
</dbReference>
<dbReference type="EMBL" id="CP133548">
    <property type="protein sequence ID" value="WMS87877.1"/>
    <property type="molecule type" value="Genomic_DNA"/>
</dbReference>
<evidence type="ECO:0000313" key="2">
    <source>
        <dbReference type="Proteomes" id="UP001239782"/>
    </source>
</evidence>
<protein>
    <submittedName>
        <fullName evidence="1">SIR2 family protein</fullName>
    </submittedName>
</protein>
<proteinExistence type="predicted"/>
<name>A0AA51X721_9GAMM</name>
<dbReference type="AlphaFoldDB" id="A0AA51X721"/>
<sequence length="309" mass="35056">MERVPPLREIFDPPDEIVQAALNGDLVFFVGAGASRLLGLPSWTELATKALDDLRKNDHLNYSEIEQLKGLDAKKQLSIAYSIAEDNKYHLDLTKHLVGKTEGDCIYKAINDIGCSCVTTNYDELLAPRFVDSKDGSATAAPVNRVYDREKFFAKLLNEPGTVVHLHGAISQPKGMIVTTKDYLEHYDHENVKEFLGELFAKKTILFLGYGLEEAEILEHILRRGSVTQTHDRRRFALQGFFLSQKPLYDNLHTYYKKSFGVHLLGFVRDHEDYKRLEAIIKSWGSQIVVRKPPLAVDNDFMDEVLASE</sequence>
<evidence type="ECO:0000313" key="1">
    <source>
        <dbReference type="EMBL" id="WMS87877.1"/>
    </source>
</evidence>
<dbReference type="Proteomes" id="UP001239782">
    <property type="component" value="Chromosome"/>
</dbReference>
<dbReference type="InterPro" id="IPR029035">
    <property type="entry name" value="DHS-like_NAD/FAD-binding_dom"/>
</dbReference>
<organism evidence="1 2">
    <name type="scientific">Pleionea litopenaei</name>
    <dbReference type="NCBI Taxonomy" id="3070815"/>
    <lineage>
        <taxon>Bacteria</taxon>
        <taxon>Pseudomonadati</taxon>
        <taxon>Pseudomonadota</taxon>
        <taxon>Gammaproteobacteria</taxon>
        <taxon>Oceanospirillales</taxon>
        <taxon>Pleioneaceae</taxon>
        <taxon>Pleionea</taxon>
    </lineage>
</organism>
<dbReference type="KEGG" id="plei:Q9312_02880"/>
<dbReference type="Pfam" id="PF13289">
    <property type="entry name" value="SIR2_2"/>
    <property type="match status" value="1"/>
</dbReference>
<dbReference type="RefSeq" id="WP_309203035.1">
    <property type="nucleotide sequence ID" value="NZ_CP133548.1"/>
</dbReference>
<keyword evidence="2" id="KW-1185">Reference proteome</keyword>